<dbReference type="Gene3D" id="3.30.200.20">
    <property type="entry name" value="Phosphorylase Kinase, domain 1"/>
    <property type="match status" value="1"/>
</dbReference>
<keyword evidence="4 7" id="KW-0547">Nucleotide-binding</keyword>
<evidence type="ECO:0000256" key="9">
    <source>
        <dbReference type="SAM" id="MobiDB-lite"/>
    </source>
</evidence>
<evidence type="ECO:0000256" key="6">
    <source>
        <dbReference type="ARBA" id="ARBA00022840"/>
    </source>
</evidence>
<dbReference type="InterPro" id="IPR046409">
    <property type="entry name" value="PDC10_dimerisation_sf"/>
</dbReference>
<name>A0A8B9JNH4_ASTMX</name>
<dbReference type="GO" id="GO:0005524">
    <property type="term" value="F:ATP binding"/>
    <property type="evidence" value="ECO:0007669"/>
    <property type="project" value="UniProtKB-UniRule"/>
</dbReference>
<dbReference type="PANTHER" id="PTHR48012:SF22">
    <property type="entry name" value="SERINE_THREONINE-PROTEIN KINASE 24"/>
    <property type="match status" value="1"/>
</dbReference>
<proteinExistence type="inferred from homology"/>
<evidence type="ECO:0000256" key="4">
    <source>
        <dbReference type="ARBA" id="ARBA00022741"/>
    </source>
</evidence>
<dbReference type="Gene3D" id="1.10.12.70">
    <property type="match status" value="1"/>
</dbReference>
<sequence>MYFFLNIQNSKPLNSFSDNLKADPEQLFTKLERIGKGSFGEVFKGIDNRTQKVVAIKIIDLEEAEDEIEDIQQEITVLSQCDSPFVTKYYGSYLKGTKLWIIMEYLGGGSALDLVSINMTVNSKAANVLLSEQGEVKLADFGVAGQLTDTQIKRNTFVGTPFWMAPEVIKQSAYDSKADIWSLGITAIELAKGEPPHSDLHPMKVLFLIPKNNPPTLEGNYSKPLKEFVEACLNKEPSFRPTAKELLKHKLIVRHAKKTSYLTELIDKYKQWKTEQSREESSSDESDSEPDGQASGGNEFGSDEWIFTIREKDPKKLQNGASIAGEPRLLSQSLSTIITPVLTELKERGGETTVKPDVLDELGEAIFLAEEAYPGISDVMVTQLIQRLQRFSRARTSSSSHP</sequence>
<dbReference type="SUPFAM" id="SSF56112">
    <property type="entry name" value="Protein kinase-like (PK-like)"/>
    <property type="match status" value="1"/>
</dbReference>
<keyword evidence="5" id="KW-0418">Kinase</keyword>
<dbReference type="InterPro" id="IPR017441">
    <property type="entry name" value="Protein_kinase_ATP_BS"/>
</dbReference>
<evidence type="ECO:0000256" key="2">
    <source>
        <dbReference type="ARBA" id="ARBA00012513"/>
    </source>
</evidence>
<accession>A0A8B9JNH4</accession>
<evidence type="ECO:0000256" key="7">
    <source>
        <dbReference type="PROSITE-ProRule" id="PRU10141"/>
    </source>
</evidence>
<dbReference type="Pfam" id="PF00069">
    <property type="entry name" value="Pkinase"/>
    <property type="match status" value="2"/>
</dbReference>
<keyword evidence="6 7" id="KW-0067">ATP-binding</keyword>
<evidence type="ECO:0000256" key="8">
    <source>
        <dbReference type="SAM" id="Coils"/>
    </source>
</evidence>
<dbReference type="PROSITE" id="PS00107">
    <property type="entry name" value="PROTEIN_KINASE_ATP"/>
    <property type="match status" value="1"/>
</dbReference>
<dbReference type="GO" id="GO:0030336">
    <property type="term" value="P:negative regulation of cell migration"/>
    <property type="evidence" value="ECO:0007669"/>
    <property type="project" value="TreeGrafter"/>
</dbReference>
<protein>
    <recommendedName>
        <fullName evidence="2">non-specific serine/threonine protein kinase</fullName>
        <ecNumber evidence="2">2.7.11.1</ecNumber>
    </recommendedName>
</protein>
<dbReference type="GO" id="GO:0004674">
    <property type="term" value="F:protein serine/threonine kinase activity"/>
    <property type="evidence" value="ECO:0007669"/>
    <property type="project" value="UniProtKB-KW"/>
</dbReference>
<dbReference type="InterPro" id="IPR011009">
    <property type="entry name" value="Kinase-like_dom_sf"/>
</dbReference>
<keyword evidence="5" id="KW-0808">Transferase</keyword>
<reference evidence="11" key="1">
    <citation type="submission" date="2025-08" db="UniProtKB">
        <authorList>
            <consortium name="Ensembl"/>
        </authorList>
    </citation>
    <scope>IDENTIFICATION</scope>
</reference>
<dbReference type="FunFam" id="3.30.200.20:FF:000252">
    <property type="entry name" value="Serine/threonine-protein kinase 26"/>
    <property type="match status" value="1"/>
</dbReference>
<keyword evidence="8" id="KW-0175">Coiled coil</keyword>
<dbReference type="InterPro" id="IPR050629">
    <property type="entry name" value="STE20/SPS1-PAK"/>
</dbReference>
<evidence type="ECO:0000313" key="12">
    <source>
        <dbReference type="Proteomes" id="UP000694621"/>
    </source>
</evidence>
<evidence type="ECO:0000256" key="1">
    <source>
        <dbReference type="ARBA" id="ARBA00008874"/>
    </source>
</evidence>
<keyword evidence="3" id="KW-0723">Serine/threonine-protein kinase</keyword>
<dbReference type="FunFam" id="1.10.12.70:FF:000002">
    <property type="entry name" value="Serine/threonine kinase 24"/>
    <property type="match status" value="1"/>
</dbReference>
<dbReference type="AlphaFoldDB" id="A0A8B9JNH4"/>
<evidence type="ECO:0000313" key="11">
    <source>
        <dbReference type="Ensembl" id="ENSAMXP00005024140.1"/>
    </source>
</evidence>
<feature type="region of interest" description="Disordered" evidence="9">
    <location>
        <begin position="273"/>
        <end position="301"/>
    </location>
</feature>
<dbReference type="CDD" id="cd06609">
    <property type="entry name" value="STKc_MST3_like"/>
    <property type="match status" value="1"/>
</dbReference>
<feature type="domain" description="Protein kinase" evidence="10">
    <location>
        <begin position="28"/>
        <end position="252"/>
    </location>
</feature>
<dbReference type="Ensembl" id="ENSAMXT00005026651.1">
    <property type="protein sequence ID" value="ENSAMXP00005024140.1"/>
    <property type="gene ID" value="ENSAMXG00005012299.1"/>
</dbReference>
<evidence type="ECO:0000256" key="5">
    <source>
        <dbReference type="ARBA" id="ARBA00022777"/>
    </source>
</evidence>
<dbReference type="EC" id="2.7.11.1" evidence="2"/>
<dbReference type="Gene3D" id="1.10.510.10">
    <property type="entry name" value="Transferase(Phosphotransferase) domain 1"/>
    <property type="match status" value="1"/>
</dbReference>
<dbReference type="PROSITE" id="PS50011">
    <property type="entry name" value="PROTEIN_KINASE_DOM"/>
    <property type="match status" value="1"/>
</dbReference>
<comment type="similarity">
    <text evidence="1">Belongs to the protein kinase superfamily. STE Ser/Thr protein kinase family. STE20 subfamily.</text>
</comment>
<dbReference type="GO" id="GO:0005794">
    <property type="term" value="C:Golgi apparatus"/>
    <property type="evidence" value="ECO:0007669"/>
    <property type="project" value="TreeGrafter"/>
</dbReference>
<evidence type="ECO:0000256" key="3">
    <source>
        <dbReference type="ARBA" id="ARBA00022527"/>
    </source>
</evidence>
<feature type="binding site" evidence="7">
    <location>
        <position position="57"/>
    </location>
    <ligand>
        <name>ATP</name>
        <dbReference type="ChEBI" id="CHEBI:30616"/>
    </ligand>
</feature>
<feature type="coiled-coil region" evidence="8">
    <location>
        <begin position="54"/>
        <end position="81"/>
    </location>
</feature>
<organism evidence="11 12">
    <name type="scientific">Astyanax mexicanus</name>
    <name type="common">Blind cave fish</name>
    <name type="synonym">Astyanax fasciatus mexicanus</name>
    <dbReference type="NCBI Taxonomy" id="7994"/>
    <lineage>
        <taxon>Eukaryota</taxon>
        <taxon>Metazoa</taxon>
        <taxon>Chordata</taxon>
        <taxon>Craniata</taxon>
        <taxon>Vertebrata</taxon>
        <taxon>Euteleostomi</taxon>
        <taxon>Actinopterygii</taxon>
        <taxon>Neopterygii</taxon>
        <taxon>Teleostei</taxon>
        <taxon>Ostariophysi</taxon>
        <taxon>Characiformes</taxon>
        <taxon>Characoidei</taxon>
        <taxon>Acestrorhamphidae</taxon>
        <taxon>Acestrorhamphinae</taxon>
        <taxon>Astyanax</taxon>
    </lineage>
</organism>
<dbReference type="PANTHER" id="PTHR48012">
    <property type="entry name" value="STERILE20-LIKE KINASE, ISOFORM B-RELATED"/>
    <property type="match status" value="1"/>
</dbReference>
<dbReference type="InterPro" id="IPR000719">
    <property type="entry name" value="Prot_kinase_dom"/>
</dbReference>
<dbReference type="FunFam" id="1.10.510.10:FF:000022">
    <property type="entry name" value="Serine/threonine-protein kinase 24"/>
    <property type="match status" value="1"/>
</dbReference>
<evidence type="ECO:0000259" key="10">
    <source>
        <dbReference type="PROSITE" id="PS50011"/>
    </source>
</evidence>
<dbReference type="Proteomes" id="UP000694621">
    <property type="component" value="Unplaced"/>
</dbReference>